<name>A0A1B9N887_9MICO</name>
<keyword evidence="17" id="KW-1185">Reference proteome</keyword>
<dbReference type="Gene3D" id="6.10.340.10">
    <property type="match status" value="1"/>
</dbReference>
<dbReference type="AlphaFoldDB" id="A0A1B9N887"/>
<dbReference type="GO" id="GO:0000155">
    <property type="term" value="F:phosphorelay sensor kinase activity"/>
    <property type="evidence" value="ECO:0007669"/>
    <property type="project" value="InterPro"/>
</dbReference>
<evidence type="ECO:0000313" key="16">
    <source>
        <dbReference type="EMBL" id="OCG72816.1"/>
    </source>
</evidence>
<dbReference type="PANTHER" id="PTHR45436">
    <property type="entry name" value="SENSOR HISTIDINE KINASE YKOH"/>
    <property type="match status" value="1"/>
</dbReference>
<dbReference type="Pfam" id="PF00672">
    <property type="entry name" value="HAMP"/>
    <property type="match status" value="1"/>
</dbReference>
<feature type="region of interest" description="Disordered" evidence="12">
    <location>
        <begin position="554"/>
        <end position="573"/>
    </location>
</feature>
<dbReference type="InterPro" id="IPR050428">
    <property type="entry name" value="TCS_sensor_his_kinase"/>
</dbReference>
<dbReference type="FunFam" id="1.10.287.130:FF:000001">
    <property type="entry name" value="Two-component sensor histidine kinase"/>
    <property type="match status" value="1"/>
</dbReference>
<feature type="domain" description="HAMP" evidence="15">
    <location>
        <begin position="191"/>
        <end position="244"/>
    </location>
</feature>
<dbReference type="SUPFAM" id="SSF47384">
    <property type="entry name" value="Homodimeric domain of signal transducing histidine kinase"/>
    <property type="match status" value="1"/>
</dbReference>
<dbReference type="EC" id="2.7.13.3" evidence="4"/>
<evidence type="ECO:0000256" key="4">
    <source>
        <dbReference type="ARBA" id="ARBA00012438"/>
    </source>
</evidence>
<feature type="region of interest" description="Disordered" evidence="12">
    <location>
        <begin position="360"/>
        <end position="386"/>
    </location>
</feature>
<keyword evidence="7 13" id="KW-0812">Transmembrane</keyword>
<dbReference type="PROSITE" id="PS50109">
    <property type="entry name" value="HIS_KIN"/>
    <property type="match status" value="1"/>
</dbReference>
<dbReference type="InterPro" id="IPR004358">
    <property type="entry name" value="Sig_transdc_His_kin-like_C"/>
</dbReference>
<evidence type="ECO:0000256" key="12">
    <source>
        <dbReference type="SAM" id="MobiDB-lite"/>
    </source>
</evidence>
<feature type="compositionally biased region" description="Basic and acidic residues" evidence="12">
    <location>
        <begin position="364"/>
        <end position="382"/>
    </location>
</feature>
<dbReference type="SMART" id="SM00388">
    <property type="entry name" value="HisKA"/>
    <property type="match status" value="1"/>
</dbReference>
<proteinExistence type="predicted"/>
<protein>
    <recommendedName>
        <fullName evidence="4">histidine kinase</fullName>
        <ecNumber evidence="4">2.7.13.3</ecNumber>
    </recommendedName>
</protein>
<evidence type="ECO:0000256" key="5">
    <source>
        <dbReference type="ARBA" id="ARBA00022553"/>
    </source>
</evidence>
<evidence type="ECO:0000256" key="7">
    <source>
        <dbReference type="ARBA" id="ARBA00022692"/>
    </source>
</evidence>
<sequence>MTRWWRRISLRAKVTGVTVAVLALGLFVAGIGTSFVLYSALLINVDDTVVQLAQSDAVAERMLEASEGSENLDDLGTDYYVALYGPDGALLGTAGGIDDKSLRPQFPSTLTLDQAQPLTSRASGLTAADGSEFRISVGIVEPSGANAFYSQIVAMPQSEVIGVVRTYFAVFTFVALMTIVAGAFGTRWLVTLTFRRFRQVEATAMAIANGDFHQRMTDIEPSTEIGRLKVAINTMLDRVDISLSQRDATVRQMRRFIGDASHELRTPLVSVRGYAELYRMGAIQTPEDTARAMERIEKEATRMGALVEDLLALARLDERRELDIVPIDLRRVARDLALDTRAADPSRTVTVIDHTLEALATARAPREESSDAASAHDRDRRPVTSAIERVTAQALDRFRRRRAAAEAAAEAGTDVPAAGTPEPQPAVAPVPPVVLGEENKVRQVVTNLLGNARRYSPEGTPIELEVGVDVESDMGWIAVVDHGEGVPEAIRTQIFERFWRADTSRARETGGSGLGLAIVASIVEAHHGSVSVADTPGGGATFRVSFPLAERREAAAHAQIETQPIPRLRPTED</sequence>
<comment type="caution">
    <text evidence="16">The sequence shown here is derived from an EMBL/GenBank/DDBJ whole genome shotgun (WGS) entry which is preliminary data.</text>
</comment>
<dbReference type="SMART" id="SM00304">
    <property type="entry name" value="HAMP"/>
    <property type="match status" value="1"/>
</dbReference>
<dbReference type="CDD" id="cd06225">
    <property type="entry name" value="HAMP"/>
    <property type="match status" value="1"/>
</dbReference>
<dbReference type="CDD" id="cd00082">
    <property type="entry name" value="HisKA"/>
    <property type="match status" value="1"/>
</dbReference>
<dbReference type="PANTHER" id="PTHR45436:SF5">
    <property type="entry name" value="SENSOR HISTIDINE KINASE TRCS"/>
    <property type="match status" value="1"/>
</dbReference>
<dbReference type="InterPro" id="IPR036890">
    <property type="entry name" value="HATPase_C_sf"/>
</dbReference>
<dbReference type="PROSITE" id="PS50885">
    <property type="entry name" value="HAMP"/>
    <property type="match status" value="1"/>
</dbReference>
<feature type="transmembrane region" description="Helical" evidence="13">
    <location>
        <begin position="167"/>
        <end position="190"/>
    </location>
</feature>
<dbReference type="InterPro" id="IPR036097">
    <property type="entry name" value="HisK_dim/P_sf"/>
</dbReference>
<keyword evidence="9 13" id="KW-1133">Transmembrane helix</keyword>
<accession>A0A1B9N887</accession>
<keyword evidence="10" id="KW-0902">Two-component regulatory system</keyword>
<dbReference type="STRING" id="904291.A7J15_09900"/>
<feature type="transmembrane region" description="Helical" evidence="13">
    <location>
        <begin position="12"/>
        <end position="38"/>
    </location>
</feature>
<dbReference type="InterPro" id="IPR003660">
    <property type="entry name" value="HAMP_dom"/>
</dbReference>
<evidence type="ECO:0000256" key="6">
    <source>
        <dbReference type="ARBA" id="ARBA00022679"/>
    </source>
</evidence>
<reference evidence="16 17" key="1">
    <citation type="submission" date="2016-05" db="EMBL/GenBank/DDBJ databases">
        <authorList>
            <person name="Lavstsen T."/>
            <person name="Jespersen J.S."/>
        </authorList>
    </citation>
    <scope>NUCLEOTIDE SEQUENCE [LARGE SCALE GENOMIC DNA]</scope>
    <source>
        <strain evidence="16 17">YLB-01</strain>
    </source>
</reference>
<organism evidence="16 17">
    <name type="scientific">Microbacterium sediminis</name>
    <dbReference type="NCBI Taxonomy" id="904291"/>
    <lineage>
        <taxon>Bacteria</taxon>
        <taxon>Bacillati</taxon>
        <taxon>Actinomycetota</taxon>
        <taxon>Actinomycetes</taxon>
        <taxon>Micrococcales</taxon>
        <taxon>Microbacteriaceae</taxon>
        <taxon>Microbacterium</taxon>
    </lineage>
</organism>
<dbReference type="Proteomes" id="UP000093355">
    <property type="component" value="Unassembled WGS sequence"/>
</dbReference>
<dbReference type="SUPFAM" id="SSF55874">
    <property type="entry name" value="ATPase domain of HSP90 chaperone/DNA topoisomerase II/histidine kinase"/>
    <property type="match status" value="1"/>
</dbReference>
<evidence type="ECO:0000256" key="8">
    <source>
        <dbReference type="ARBA" id="ARBA00022777"/>
    </source>
</evidence>
<dbReference type="SMART" id="SM00387">
    <property type="entry name" value="HATPase_c"/>
    <property type="match status" value="1"/>
</dbReference>
<dbReference type="Gene3D" id="3.30.565.10">
    <property type="entry name" value="Histidine kinase-like ATPase, C-terminal domain"/>
    <property type="match status" value="1"/>
</dbReference>
<dbReference type="GO" id="GO:0005886">
    <property type="term" value="C:plasma membrane"/>
    <property type="evidence" value="ECO:0007669"/>
    <property type="project" value="UniProtKB-SubCell"/>
</dbReference>
<evidence type="ECO:0000256" key="9">
    <source>
        <dbReference type="ARBA" id="ARBA00022989"/>
    </source>
</evidence>
<feature type="domain" description="Histidine kinase" evidence="14">
    <location>
        <begin position="259"/>
        <end position="550"/>
    </location>
</feature>
<comment type="cofactor">
    <cofactor evidence="2">
        <name>a divalent metal cation</name>
        <dbReference type="ChEBI" id="CHEBI:60240"/>
    </cofactor>
</comment>
<evidence type="ECO:0000256" key="13">
    <source>
        <dbReference type="SAM" id="Phobius"/>
    </source>
</evidence>
<dbReference type="SUPFAM" id="SSF158472">
    <property type="entry name" value="HAMP domain-like"/>
    <property type="match status" value="1"/>
</dbReference>
<evidence type="ECO:0000256" key="10">
    <source>
        <dbReference type="ARBA" id="ARBA00023012"/>
    </source>
</evidence>
<dbReference type="Pfam" id="PF02518">
    <property type="entry name" value="HATPase_c"/>
    <property type="match status" value="1"/>
</dbReference>
<evidence type="ECO:0000256" key="2">
    <source>
        <dbReference type="ARBA" id="ARBA00001968"/>
    </source>
</evidence>
<evidence type="ECO:0000256" key="11">
    <source>
        <dbReference type="ARBA" id="ARBA00023136"/>
    </source>
</evidence>
<dbReference type="InterPro" id="IPR003594">
    <property type="entry name" value="HATPase_dom"/>
</dbReference>
<keyword evidence="5" id="KW-0597">Phosphoprotein</keyword>
<evidence type="ECO:0000313" key="17">
    <source>
        <dbReference type="Proteomes" id="UP000093355"/>
    </source>
</evidence>
<evidence type="ECO:0000256" key="1">
    <source>
        <dbReference type="ARBA" id="ARBA00000085"/>
    </source>
</evidence>
<comment type="subcellular location">
    <subcellularLocation>
        <location evidence="3">Cell membrane</location>
    </subcellularLocation>
</comment>
<gene>
    <name evidence="16" type="ORF">A7J15_09900</name>
</gene>
<dbReference type="Pfam" id="PF00512">
    <property type="entry name" value="HisKA"/>
    <property type="match status" value="1"/>
</dbReference>
<evidence type="ECO:0000259" key="14">
    <source>
        <dbReference type="PROSITE" id="PS50109"/>
    </source>
</evidence>
<dbReference type="EMBL" id="LXMD01000028">
    <property type="protein sequence ID" value="OCG72816.1"/>
    <property type="molecule type" value="Genomic_DNA"/>
</dbReference>
<dbReference type="InterPro" id="IPR005467">
    <property type="entry name" value="His_kinase_dom"/>
</dbReference>
<dbReference type="InterPro" id="IPR003661">
    <property type="entry name" value="HisK_dim/P_dom"/>
</dbReference>
<dbReference type="PRINTS" id="PR00344">
    <property type="entry name" value="BCTRLSENSOR"/>
</dbReference>
<evidence type="ECO:0000256" key="3">
    <source>
        <dbReference type="ARBA" id="ARBA00004236"/>
    </source>
</evidence>
<dbReference type="Gene3D" id="1.10.287.130">
    <property type="match status" value="1"/>
</dbReference>
<feature type="region of interest" description="Disordered" evidence="12">
    <location>
        <begin position="405"/>
        <end position="425"/>
    </location>
</feature>
<dbReference type="FunFam" id="3.30.565.10:FF:000006">
    <property type="entry name" value="Sensor histidine kinase WalK"/>
    <property type="match status" value="1"/>
</dbReference>
<comment type="catalytic activity">
    <reaction evidence="1">
        <text>ATP + protein L-histidine = ADP + protein N-phospho-L-histidine.</text>
        <dbReference type="EC" id="2.7.13.3"/>
    </reaction>
</comment>
<dbReference type="GO" id="GO:0005509">
    <property type="term" value="F:calcium ion binding"/>
    <property type="evidence" value="ECO:0007669"/>
    <property type="project" value="UniProtKB-ARBA"/>
</dbReference>
<keyword evidence="8 16" id="KW-0418">Kinase</keyword>
<keyword evidence="6" id="KW-0808">Transferase</keyword>
<evidence type="ECO:0000259" key="15">
    <source>
        <dbReference type="PROSITE" id="PS50885"/>
    </source>
</evidence>
<keyword evidence="11 13" id="KW-0472">Membrane</keyword>